<proteinExistence type="predicted"/>
<protein>
    <submittedName>
        <fullName evidence="2">DUF1295-domain-containing protein</fullName>
    </submittedName>
</protein>
<keyword evidence="3" id="KW-1185">Reference proteome</keyword>
<keyword evidence="1" id="KW-0812">Transmembrane</keyword>
<dbReference type="GO" id="GO:0016020">
    <property type="term" value="C:membrane"/>
    <property type="evidence" value="ECO:0007669"/>
    <property type="project" value="TreeGrafter"/>
</dbReference>
<name>A0A5C3L612_COPMA</name>
<dbReference type="PROSITE" id="PS50244">
    <property type="entry name" value="S5A_REDUCTASE"/>
    <property type="match status" value="1"/>
</dbReference>
<organism evidence="2 3">
    <name type="scientific">Coprinopsis marcescibilis</name>
    <name type="common">Agaric fungus</name>
    <name type="synonym">Psathyrella marcescibilis</name>
    <dbReference type="NCBI Taxonomy" id="230819"/>
    <lineage>
        <taxon>Eukaryota</taxon>
        <taxon>Fungi</taxon>
        <taxon>Dikarya</taxon>
        <taxon>Basidiomycota</taxon>
        <taxon>Agaricomycotina</taxon>
        <taxon>Agaricomycetes</taxon>
        <taxon>Agaricomycetidae</taxon>
        <taxon>Agaricales</taxon>
        <taxon>Agaricineae</taxon>
        <taxon>Psathyrellaceae</taxon>
        <taxon>Coprinopsis</taxon>
    </lineage>
</organism>
<dbReference type="EMBL" id="ML210158">
    <property type="protein sequence ID" value="TFK28180.1"/>
    <property type="molecule type" value="Genomic_DNA"/>
</dbReference>
<evidence type="ECO:0000313" key="2">
    <source>
        <dbReference type="EMBL" id="TFK28180.1"/>
    </source>
</evidence>
<dbReference type="Gene3D" id="1.20.120.1630">
    <property type="match status" value="1"/>
</dbReference>
<gene>
    <name evidence="2" type="ORF">FA15DRAFT_634467</name>
</gene>
<dbReference type="PANTHER" id="PTHR32251:SF17">
    <property type="entry name" value="STEROID 5-ALPHA REDUCTASE C-TERMINAL DOMAIN-CONTAINING PROTEIN"/>
    <property type="match status" value="1"/>
</dbReference>
<dbReference type="InterPro" id="IPR010721">
    <property type="entry name" value="UstE-like"/>
</dbReference>
<dbReference type="Proteomes" id="UP000307440">
    <property type="component" value="Unassembled WGS sequence"/>
</dbReference>
<dbReference type="Pfam" id="PF06966">
    <property type="entry name" value="DUF1295"/>
    <property type="match status" value="1"/>
</dbReference>
<evidence type="ECO:0000256" key="1">
    <source>
        <dbReference type="SAM" id="Phobius"/>
    </source>
</evidence>
<evidence type="ECO:0000313" key="3">
    <source>
        <dbReference type="Proteomes" id="UP000307440"/>
    </source>
</evidence>
<feature type="transmembrane region" description="Helical" evidence="1">
    <location>
        <begin position="78"/>
        <end position="100"/>
    </location>
</feature>
<sequence length="286" mass="31721">MAIFSKLLPVAASAYGLQALFAAIFVPLQTDVCFDMGGALGWLATTFVSLYYPTLKARLWEGQDVPFPPFSSFPKRVLLLNLAVAIWSIRLGTFLGARAIKSGGDSRFVKIVKNPSYFTRLWFTQATWIVATGLPVWLVNALPRLHHAPLGTRDYIGLGLWASSLLLEVTADRQKAAWHHAKQLKLHDEKFISSGLWSISRHPNYLGELGVWSGVALLASKSLQSAQFPAGTVALSAISPLFTWLLVTRLSGIPPLERLGDMRFGSDPRWANYKRNVPVFWPWGSK</sequence>
<feature type="transmembrane region" description="Helical" evidence="1">
    <location>
        <begin position="121"/>
        <end position="139"/>
    </location>
</feature>
<dbReference type="OrthoDB" id="67965at2759"/>
<dbReference type="AlphaFoldDB" id="A0A5C3L612"/>
<keyword evidence="1" id="KW-0472">Membrane</keyword>
<accession>A0A5C3L612</accession>
<reference evidence="2 3" key="1">
    <citation type="journal article" date="2019" name="Nat. Ecol. Evol.">
        <title>Megaphylogeny resolves global patterns of mushroom evolution.</title>
        <authorList>
            <person name="Varga T."/>
            <person name="Krizsan K."/>
            <person name="Foldi C."/>
            <person name="Dima B."/>
            <person name="Sanchez-Garcia M."/>
            <person name="Sanchez-Ramirez S."/>
            <person name="Szollosi G.J."/>
            <person name="Szarkandi J.G."/>
            <person name="Papp V."/>
            <person name="Albert L."/>
            <person name="Andreopoulos W."/>
            <person name="Angelini C."/>
            <person name="Antonin V."/>
            <person name="Barry K.W."/>
            <person name="Bougher N.L."/>
            <person name="Buchanan P."/>
            <person name="Buyck B."/>
            <person name="Bense V."/>
            <person name="Catcheside P."/>
            <person name="Chovatia M."/>
            <person name="Cooper J."/>
            <person name="Damon W."/>
            <person name="Desjardin D."/>
            <person name="Finy P."/>
            <person name="Geml J."/>
            <person name="Haridas S."/>
            <person name="Hughes K."/>
            <person name="Justo A."/>
            <person name="Karasinski D."/>
            <person name="Kautmanova I."/>
            <person name="Kiss B."/>
            <person name="Kocsube S."/>
            <person name="Kotiranta H."/>
            <person name="LaButti K.M."/>
            <person name="Lechner B.E."/>
            <person name="Liimatainen K."/>
            <person name="Lipzen A."/>
            <person name="Lukacs Z."/>
            <person name="Mihaltcheva S."/>
            <person name="Morgado L.N."/>
            <person name="Niskanen T."/>
            <person name="Noordeloos M.E."/>
            <person name="Ohm R.A."/>
            <person name="Ortiz-Santana B."/>
            <person name="Ovrebo C."/>
            <person name="Racz N."/>
            <person name="Riley R."/>
            <person name="Savchenko A."/>
            <person name="Shiryaev A."/>
            <person name="Soop K."/>
            <person name="Spirin V."/>
            <person name="Szebenyi C."/>
            <person name="Tomsovsky M."/>
            <person name="Tulloss R.E."/>
            <person name="Uehling J."/>
            <person name="Grigoriev I.V."/>
            <person name="Vagvolgyi C."/>
            <person name="Papp T."/>
            <person name="Martin F.M."/>
            <person name="Miettinen O."/>
            <person name="Hibbett D.S."/>
            <person name="Nagy L.G."/>
        </authorList>
    </citation>
    <scope>NUCLEOTIDE SEQUENCE [LARGE SCALE GENOMIC DNA]</scope>
    <source>
        <strain evidence="2 3">CBS 121175</strain>
    </source>
</reference>
<dbReference type="PANTHER" id="PTHR32251">
    <property type="entry name" value="3-OXO-5-ALPHA-STEROID 4-DEHYDROGENASE"/>
    <property type="match status" value="1"/>
</dbReference>
<keyword evidence="1" id="KW-1133">Transmembrane helix</keyword>